<dbReference type="Pfam" id="PF06035">
    <property type="entry name" value="Peptidase_C93"/>
    <property type="match status" value="1"/>
</dbReference>
<dbReference type="InterPro" id="IPR010319">
    <property type="entry name" value="Transglutaminase-like_Cys_pept"/>
</dbReference>
<dbReference type="Proteomes" id="UP001589943">
    <property type="component" value="Unassembled WGS sequence"/>
</dbReference>
<sequence length="322" mass="33760">MIRTRTLCAALPAVLGTVLLAQPAAASFGVATLPMAVAASAFANPQACPTSIAPALGTVAAQAAPAPSKSAAILGGQVSQLDLIRQQQAALVQPASTHALAGTLEPAAGMSYTPVFATSSCAASGFVTAIKPVAPAPQLSAAVLHPLLPASPDNFLASKRLEIRKTGFDRDWNRVRGSGLSGSFAARMVDMGRAAPSMATLAGVNSWTNAKVRYVEDRELYGKADYWASAGETLRRGAGDCEDIAIAKMQLLAALGVHRDAMYLTIARDTVRAADHAVLVVKLDGKAWLLDNATDRVLDASESYDYRPIVSFSENKRWIHGY</sequence>
<keyword evidence="1" id="KW-0732">Signal</keyword>
<dbReference type="PANTHER" id="PTHR39327">
    <property type="match status" value="1"/>
</dbReference>
<organism evidence="2 3">
    <name type="scientific">Novosphingobium aquiterrae</name>
    <dbReference type="NCBI Taxonomy" id="624388"/>
    <lineage>
        <taxon>Bacteria</taxon>
        <taxon>Pseudomonadati</taxon>
        <taxon>Pseudomonadota</taxon>
        <taxon>Alphaproteobacteria</taxon>
        <taxon>Sphingomonadales</taxon>
        <taxon>Sphingomonadaceae</taxon>
        <taxon>Novosphingobium</taxon>
    </lineage>
</organism>
<comment type="caution">
    <text evidence="2">The sequence shown here is derived from an EMBL/GenBank/DDBJ whole genome shotgun (WGS) entry which is preliminary data.</text>
</comment>
<dbReference type="PANTHER" id="PTHR39327:SF1">
    <property type="entry name" value="BLR5470 PROTEIN"/>
    <property type="match status" value="1"/>
</dbReference>
<feature type="chain" id="PRO_5045612461" evidence="1">
    <location>
        <begin position="27"/>
        <end position="322"/>
    </location>
</feature>
<dbReference type="InterPro" id="IPR038765">
    <property type="entry name" value="Papain-like_cys_pep_sf"/>
</dbReference>
<reference evidence="2 3" key="1">
    <citation type="submission" date="2024-09" db="EMBL/GenBank/DDBJ databases">
        <authorList>
            <person name="Sun Q."/>
            <person name="Mori K."/>
        </authorList>
    </citation>
    <scope>NUCLEOTIDE SEQUENCE [LARGE SCALE GENOMIC DNA]</scope>
    <source>
        <strain evidence="2 3">NCAIM B.02537</strain>
    </source>
</reference>
<dbReference type="SUPFAM" id="SSF54001">
    <property type="entry name" value="Cysteine proteinases"/>
    <property type="match status" value="1"/>
</dbReference>
<feature type="signal peptide" evidence="1">
    <location>
        <begin position="1"/>
        <end position="26"/>
    </location>
</feature>
<name>A0ABV6PJZ8_9SPHN</name>
<gene>
    <name evidence="2" type="ORF">ACFFF7_12075</name>
</gene>
<keyword evidence="3" id="KW-1185">Reference proteome</keyword>
<evidence type="ECO:0000256" key="1">
    <source>
        <dbReference type="SAM" id="SignalP"/>
    </source>
</evidence>
<evidence type="ECO:0000313" key="3">
    <source>
        <dbReference type="Proteomes" id="UP001589943"/>
    </source>
</evidence>
<evidence type="ECO:0000313" key="2">
    <source>
        <dbReference type="EMBL" id="MFC0590155.1"/>
    </source>
</evidence>
<dbReference type="EMBL" id="JBHLTL010000006">
    <property type="protein sequence ID" value="MFC0590155.1"/>
    <property type="molecule type" value="Genomic_DNA"/>
</dbReference>
<dbReference type="Gene3D" id="3.10.620.30">
    <property type="match status" value="1"/>
</dbReference>
<proteinExistence type="predicted"/>
<dbReference type="RefSeq" id="WP_379481602.1">
    <property type="nucleotide sequence ID" value="NZ_JBHLTL010000006.1"/>
</dbReference>
<accession>A0ABV6PJZ8</accession>
<protein>
    <submittedName>
        <fullName evidence="2">Transglutaminase-like cysteine peptidase</fullName>
    </submittedName>
</protein>